<name>A0AAX1TQ11_9FUSO</name>
<gene>
    <name evidence="1" type="ORF">NCTC12112_02324</name>
</gene>
<organism evidence="1 2">
    <name type="scientific">Fusobacterium ulcerans</name>
    <dbReference type="NCBI Taxonomy" id="861"/>
    <lineage>
        <taxon>Bacteria</taxon>
        <taxon>Fusobacteriati</taxon>
        <taxon>Fusobacteriota</taxon>
        <taxon>Fusobacteriia</taxon>
        <taxon>Fusobacteriales</taxon>
        <taxon>Fusobacteriaceae</taxon>
        <taxon>Fusobacterium</taxon>
    </lineage>
</organism>
<evidence type="ECO:0000313" key="1">
    <source>
        <dbReference type="EMBL" id="SQJ09644.1"/>
    </source>
</evidence>
<dbReference type="GeneID" id="78453605"/>
<dbReference type="EMBL" id="LS483487">
    <property type="protein sequence ID" value="SQJ09644.1"/>
    <property type="molecule type" value="Genomic_DNA"/>
</dbReference>
<dbReference type="AlphaFoldDB" id="A0AAX1TQ11"/>
<accession>A0AAX1TQ11</accession>
<dbReference type="RefSeq" id="WP_005981314.1">
    <property type="nucleotide sequence ID" value="NZ_BAABXY010000001.1"/>
</dbReference>
<proteinExistence type="predicted"/>
<reference evidence="1 2" key="1">
    <citation type="submission" date="2018-06" db="EMBL/GenBank/DDBJ databases">
        <authorList>
            <consortium name="Pathogen Informatics"/>
            <person name="Doyle S."/>
        </authorList>
    </citation>
    <scope>NUCLEOTIDE SEQUENCE [LARGE SCALE GENOMIC DNA]</scope>
    <source>
        <strain evidence="1 2">NCTC12112</strain>
    </source>
</reference>
<evidence type="ECO:0000313" key="2">
    <source>
        <dbReference type="Proteomes" id="UP000249008"/>
    </source>
</evidence>
<sequence>MLILKKGEFEKNFKKNLERARYEDVIIEEDSSKTIVMSLDKYIEIMRELKKYKEHYHKDSIKKTRDAMRNNFFDILRKKRA</sequence>
<dbReference type="Proteomes" id="UP000249008">
    <property type="component" value="Chromosome 1"/>
</dbReference>
<protein>
    <recommendedName>
        <fullName evidence="3">Antitoxin</fullName>
    </recommendedName>
</protein>
<evidence type="ECO:0008006" key="3">
    <source>
        <dbReference type="Google" id="ProtNLM"/>
    </source>
</evidence>
<dbReference type="KEGG" id="ful:C4N20_02210"/>